<dbReference type="RefSeq" id="WP_249329279.1">
    <property type="nucleotide sequence ID" value="NZ_CP060635.1"/>
</dbReference>
<dbReference type="AlphaFoldDB" id="A0A7G9GFG9"/>
<gene>
    <name evidence="1" type="ORF">H9Q79_04480</name>
</gene>
<evidence type="ECO:0000313" key="1">
    <source>
        <dbReference type="EMBL" id="QNM09551.1"/>
    </source>
</evidence>
<organism evidence="1 2">
    <name type="scientific">Wansuia hejianensis</name>
    <dbReference type="NCBI Taxonomy" id="2763667"/>
    <lineage>
        <taxon>Bacteria</taxon>
        <taxon>Bacillati</taxon>
        <taxon>Bacillota</taxon>
        <taxon>Clostridia</taxon>
        <taxon>Lachnospirales</taxon>
        <taxon>Lachnospiraceae</taxon>
        <taxon>Wansuia</taxon>
    </lineage>
</organism>
<sequence length="51" mass="6059">MSEAENQILEAINEEEQMPAEPYLLNDMPRSIYYVIDIYDWVGFSHLDYDS</sequence>
<keyword evidence="2" id="KW-1185">Reference proteome</keyword>
<protein>
    <submittedName>
        <fullName evidence="1">Uncharacterized protein</fullName>
    </submittedName>
</protein>
<accession>A0A7G9GFG9</accession>
<dbReference type="KEGG" id="whj:H9Q79_04480"/>
<name>A0A7G9GFG9_9FIRM</name>
<evidence type="ECO:0000313" key="2">
    <source>
        <dbReference type="Proteomes" id="UP000515860"/>
    </source>
</evidence>
<proteinExistence type="predicted"/>
<dbReference type="EMBL" id="CP060635">
    <property type="protein sequence ID" value="QNM09551.1"/>
    <property type="molecule type" value="Genomic_DNA"/>
</dbReference>
<reference evidence="1 2" key="1">
    <citation type="submission" date="2020-08" db="EMBL/GenBank/DDBJ databases">
        <authorList>
            <person name="Liu C."/>
            <person name="Sun Q."/>
        </authorList>
    </citation>
    <scope>NUCLEOTIDE SEQUENCE [LARGE SCALE GENOMIC DNA]</scope>
    <source>
        <strain evidence="1 2">NSJ-29</strain>
    </source>
</reference>
<dbReference type="Proteomes" id="UP000515860">
    <property type="component" value="Chromosome"/>
</dbReference>